<keyword evidence="1" id="KW-0732">Signal</keyword>
<dbReference type="Proteomes" id="UP001370758">
    <property type="component" value="Unassembled WGS sequence"/>
</dbReference>
<organism evidence="2 3">
    <name type="scientific">Arthrobotrys musiformis</name>
    <dbReference type="NCBI Taxonomy" id="47236"/>
    <lineage>
        <taxon>Eukaryota</taxon>
        <taxon>Fungi</taxon>
        <taxon>Dikarya</taxon>
        <taxon>Ascomycota</taxon>
        <taxon>Pezizomycotina</taxon>
        <taxon>Orbiliomycetes</taxon>
        <taxon>Orbiliales</taxon>
        <taxon>Orbiliaceae</taxon>
        <taxon>Arthrobotrys</taxon>
    </lineage>
</organism>
<reference evidence="2 3" key="1">
    <citation type="submission" date="2023-08" db="EMBL/GenBank/DDBJ databases">
        <authorList>
            <person name="Palmer J.M."/>
        </authorList>
    </citation>
    <scope>NUCLEOTIDE SEQUENCE [LARGE SCALE GENOMIC DNA]</scope>
    <source>
        <strain evidence="2 3">TWF481</strain>
    </source>
</reference>
<comment type="caution">
    <text evidence="2">The sequence shown here is derived from an EMBL/GenBank/DDBJ whole genome shotgun (WGS) entry which is preliminary data.</text>
</comment>
<evidence type="ECO:0000256" key="1">
    <source>
        <dbReference type="SAM" id="SignalP"/>
    </source>
</evidence>
<evidence type="ECO:0000313" key="2">
    <source>
        <dbReference type="EMBL" id="KAK6507733.1"/>
    </source>
</evidence>
<name>A0AAV9WLK8_9PEZI</name>
<dbReference type="EMBL" id="JAVHJL010000003">
    <property type="protein sequence ID" value="KAK6507733.1"/>
    <property type="molecule type" value="Genomic_DNA"/>
</dbReference>
<sequence length="267" mass="29126">MYFSYLLVSSLFIAVFASARPQEVVKSVSATITRENTESKKWGSIRMCLDKKQNPGYYTDTCLKGTPVSGVNVLGALAGISTAKVPANSVWSAYKVTAAPLGDYERPGSQEHSFMIVNEGITRSTKPQCLTWEKVPPYEQLEAVVKLLGKALPTKSYWLGGVTLQDCAFPGDWKTSTTTVQLTETAYRQLFWSKTEGTGGNLKQRIIPRVFAGGLWPSEICNGSLGIFDRMESGKEPGYIKSLVAAIVGKTTIGWGCTSQKWTLAAN</sequence>
<evidence type="ECO:0000313" key="3">
    <source>
        <dbReference type="Proteomes" id="UP001370758"/>
    </source>
</evidence>
<proteinExistence type="predicted"/>
<feature type="chain" id="PRO_5043743263" evidence="1">
    <location>
        <begin position="20"/>
        <end position="267"/>
    </location>
</feature>
<dbReference type="AlphaFoldDB" id="A0AAV9WLK8"/>
<feature type="signal peptide" evidence="1">
    <location>
        <begin position="1"/>
        <end position="19"/>
    </location>
</feature>
<accession>A0AAV9WLK8</accession>
<gene>
    <name evidence="2" type="ORF">TWF481_006155</name>
</gene>
<protein>
    <submittedName>
        <fullName evidence="2">Uncharacterized protein</fullName>
    </submittedName>
</protein>
<keyword evidence="3" id="KW-1185">Reference proteome</keyword>